<keyword evidence="2" id="KW-1185">Reference proteome</keyword>
<sequence length="323" mass="36281">MINTDQTYRLLTRSDFDGLVCALLLKELEILGEIKFVHPKDMQDGAIEVTSNDILTNLPYVPGCHLCFDHHSSEETRNEGVSPDNYVLSTSADSAARVVYDHYGGAERFPAISEAMMTAVDKADAAKFTADEIKNPQGWALLSFLMDARTGLGRFHDFRVSNYQLMMNLIDCCRDMDIDEILCLPDVRERVELYRKHQQHAVNQIKRCSTVHENLVVLDLRDEETIYATNRFTVYALYPQCDISIHVLWGKQKQNTVFTIGKSILDRSCSTDVGELCLKYGGGGHEAAGTCQVEHEDAIRVQQELIDQINADHHAIKGTPAAV</sequence>
<dbReference type="SUPFAM" id="SSF64182">
    <property type="entry name" value="DHH phosphoesterases"/>
    <property type="match status" value="1"/>
</dbReference>
<reference evidence="1 2" key="1">
    <citation type="submission" date="2023-06" db="EMBL/GenBank/DDBJ databases">
        <title>Roseiconus lacunae JC819 isolated from Gulf of Mannar region, Tamil Nadu.</title>
        <authorList>
            <person name="Pk S."/>
            <person name="Ch S."/>
            <person name="Ch V.R."/>
        </authorList>
    </citation>
    <scope>NUCLEOTIDE SEQUENCE [LARGE SCALE GENOMIC DNA]</scope>
    <source>
        <strain evidence="1 2">JC819</strain>
    </source>
</reference>
<proteinExistence type="predicted"/>
<accession>A0ABT7PEA3</accession>
<name>A0ABT7PEA3_9BACT</name>
<dbReference type="InterPro" id="IPR016877">
    <property type="entry name" value="UCP028235"/>
</dbReference>
<organism evidence="1 2">
    <name type="scientific">Roseiconus lacunae</name>
    <dbReference type="NCBI Taxonomy" id="2605694"/>
    <lineage>
        <taxon>Bacteria</taxon>
        <taxon>Pseudomonadati</taxon>
        <taxon>Planctomycetota</taxon>
        <taxon>Planctomycetia</taxon>
        <taxon>Pirellulales</taxon>
        <taxon>Pirellulaceae</taxon>
        <taxon>Roseiconus</taxon>
    </lineage>
</organism>
<dbReference type="EMBL" id="JASZZN010000003">
    <property type="protein sequence ID" value="MDM4014833.1"/>
    <property type="molecule type" value="Genomic_DNA"/>
</dbReference>
<evidence type="ECO:0000313" key="1">
    <source>
        <dbReference type="EMBL" id="MDM4014833.1"/>
    </source>
</evidence>
<dbReference type="InterPro" id="IPR038763">
    <property type="entry name" value="DHH_sf"/>
</dbReference>
<protein>
    <submittedName>
        <fullName evidence="1">Exopolyphosphatase</fullName>
    </submittedName>
</protein>
<dbReference type="RefSeq" id="WP_289162466.1">
    <property type="nucleotide sequence ID" value="NZ_CP141221.1"/>
</dbReference>
<comment type="caution">
    <text evidence="1">The sequence shown here is derived from an EMBL/GenBank/DDBJ whole genome shotgun (WGS) entry which is preliminary data.</text>
</comment>
<dbReference type="PIRSF" id="PIRSF028235">
    <property type="entry name" value="UCP028235"/>
    <property type="match status" value="1"/>
</dbReference>
<evidence type="ECO:0000313" key="2">
    <source>
        <dbReference type="Proteomes" id="UP001239462"/>
    </source>
</evidence>
<dbReference type="Proteomes" id="UP001239462">
    <property type="component" value="Unassembled WGS sequence"/>
</dbReference>
<gene>
    <name evidence="1" type="ORF">QTN89_05280</name>
</gene>
<dbReference type="Gene3D" id="3.10.310.30">
    <property type="match status" value="1"/>
</dbReference>